<reference evidence="3" key="1">
    <citation type="submission" date="2021-01" db="EMBL/GenBank/DDBJ databases">
        <title>Whole genome shotgun sequence of Rugosimonospora africana NBRC 104875.</title>
        <authorList>
            <person name="Komaki H."/>
            <person name="Tamura T."/>
        </authorList>
    </citation>
    <scope>NUCLEOTIDE SEQUENCE</scope>
    <source>
        <strain evidence="3">NBRC 104875</strain>
    </source>
</reference>
<evidence type="ECO:0000313" key="3">
    <source>
        <dbReference type="EMBL" id="GIH14192.1"/>
    </source>
</evidence>
<keyword evidence="2" id="KW-0472">Membrane</keyword>
<dbReference type="RefSeq" id="WP_203917846.1">
    <property type="nucleotide sequence ID" value="NZ_BONZ01000021.1"/>
</dbReference>
<gene>
    <name evidence="3" type="ORF">Raf01_23640</name>
</gene>
<organism evidence="3 4">
    <name type="scientific">Rugosimonospora africana</name>
    <dbReference type="NCBI Taxonomy" id="556532"/>
    <lineage>
        <taxon>Bacteria</taxon>
        <taxon>Bacillati</taxon>
        <taxon>Actinomycetota</taxon>
        <taxon>Actinomycetes</taxon>
        <taxon>Micromonosporales</taxon>
        <taxon>Micromonosporaceae</taxon>
        <taxon>Rugosimonospora</taxon>
    </lineage>
</organism>
<evidence type="ECO:0000256" key="1">
    <source>
        <dbReference type="SAM" id="MobiDB-lite"/>
    </source>
</evidence>
<comment type="caution">
    <text evidence="3">The sequence shown here is derived from an EMBL/GenBank/DDBJ whole genome shotgun (WGS) entry which is preliminary data.</text>
</comment>
<dbReference type="AlphaFoldDB" id="A0A8J3QQ20"/>
<dbReference type="Proteomes" id="UP000642748">
    <property type="component" value="Unassembled WGS sequence"/>
</dbReference>
<evidence type="ECO:0000313" key="4">
    <source>
        <dbReference type="Proteomes" id="UP000642748"/>
    </source>
</evidence>
<protein>
    <submittedName>
        <fullName evidence="3">Uncharacterized protein</fullName>
    </submittedName>
</protein>
<sequence>MSRPGSYARTTAPARYRRHRAPPSIQTAALFQYLGALLTLAAAATVETIARGRPHYAALDRVPDSLRRNLDMGGPVIAVALAVLGLCWLLVARKLQRGRQWARHTVMVLSLVAIATAVYFAGLRHDPRVLAGLALPALWAMLLSTDAARAWCRDDGR</sequence>
<accession>A0A8J3QQ20</accession>
<proteinExistence type="predicted"/>
<evidence type="ECO:0000256" key="2">
    <source>
        <dbReference type="SAM" id="Phobius"/>
    </source>
</evidence>
<name>A0A8J3QQ20_9ACTN</name>
<keyword evidence="2" id="KW-1133">Transmembrane helix</keyword>
<feature type="transmembrane region" description="Helical" evidence="2">
    <location>
        <begin position="129"/>
        <end position="152"/>
    </location>
</feature>
<feature type="transmembrane region" description="Helical" evidence="2">
    <location>
        <begin position="104"/>
        <end position="123"/>
    </location>
</feature>
<feature type="region of interest" description="Disordered" evidence="1">
    <location>
        <begin position="1"/>
        <end position="20"/>
    </location>
</feature>
<keyword evidence="2" id="KW-0812">Transmembrane</keyword>
<keyword evidence="4" id="KW-1185">Reference proteome</keyword>
<feature type="transmembrane region" description="Helical" evidence="2">
    <location>
        <begin position="72"/>
        <end position="92"/>
    </location>
</feature>
<dbReference type="EMBL" id="BONZ01000021">
    <property type="protein sequence ID" value="GIH14192.1"/>
    <property type="molecule type" value="Genomic_DNA"/>
</dbReference>